<evidence type="ECO:0000313" key="7">
    <source>
        <dbReference type="Proteomes" id="UP000073388"/>
    </source>
</evidence>
<dbReference type="Proteomes" id="UP000073388">
    <property type="component" value="Unassembled WGS sequence"/>
</dbReference>
<accession>A0A116KTT7</accession>
<keyword evidence="2" id="KW-1133">Transmembrane helix</keyword>
<dbReference type="EMBL" id="FIIX01000042">
    <property type="protein sequence ID" value="CYW22769.1"/>
    <property type="molecule type" value="Genomic_DNA"/>
</dbReference>
<dbReference type="RefSeq" id="WP_024378065.1">
    <property type="nucleotide sequence ID" value="NZ_CEEO01000020.1"/>
</dbReference>
<dbReference type="AlphaFoldDB" id="A0A116KTT7"/>
<feature type="transmembrane region" description="Helical" evidence="2">
    <location>
        <begin position="325"/>
        <end position="346"/>
    </location>
</feature>
<dbReference type="SUPFAM" id="SSF52833">
    <property type="entry name" value="Thioredoxin-like"/>
    <property type="match status" value="1"/>
</dbReference>
<reference evidence="3 8" key="2">
    <citation type="submission" date="2017-11" db="EMBL/GenBank/DDBJ databases">
        <title>Genome analysis of Streptococcus suis serotype chz stain ah681.</title>
        <authorList>
            <person name="Pan Z."/>
            <person name="Zhang Y."/>
            <person name="Ma J."/>
            <person name="Lu P."/>
            <person name="Zhu Y."/>
            <person name="Zhong X."/>
            <person name="Dong W."/>
            <person name="Lu C."/>
            <person name="Yao H."/>
        </authorList>
    </citation>
    <scope>NUCLEOTIDE SEQUENCE [LARGE SCALE GENOMIC DNA]</scope>
    <source>
        <strain evidence="3 8">AH681</strain>
    </source>
</reference>
<name>A0A116KTT7_STRSU</name>
<dbReference type="Pfam" id="PF20207">
    <property type="entry name" value="DUF6568"/>
    <property type="match status" value="1"/>
</dbReference>
<keyword evidence="2" id="KW-0812">Transmembrane</keyword>
<dbReference type="CDD" id="cd02947">
    <property type="entry name" value="TRX_family"/>
    <property type="match status" value="1"/>
</dbReference>
<feature type="compositionally biased region" description="Polar residues" evidence="1">
    <location>
        <begin position="229"/>
        <end position="239"/>
    </location>
</feature>
<proteinExistence type="predicted"/>
<keyword evidence="2" id="KW-0472">Membrane</keyword>
<evidence type="ECO:0000256" key="1">
    <source>
        <dbReference type="SAM" id="MobiDB-lite"/>
    </source>
</evidence>
<evidence type="ECO:0000313" key="8">
    <source>
        <dbReference type="Proteomes" id="UP000231863"/>
    </source>
</evidence>
<dbReference type="EMBL" id="CP025043">
    <property type="protein sequence ID" value="AUA18249.1"/>
    <property type="molecule type" value="Genomic_DNA"/>
</dbReference>
<feature type="compositionally biased region" description="Polar residues" evidence="1">
    <location>
        <begin position="251"/>
        <end position="270"/>
    </location>
</feature>
<gene>
    <name evidence="3" type="ORF">CWI26_01340</name>
    <name evidence="4" type="ORF">ERS132431_01451</name>
    <name evidence="5" type="ORF">ERS132461_01667</name>
</gene>
<protein>
    <submittedName>
        <fullName evidence="4">Immunity modification protein</fullName>
    </submittedName>
    <submittedName>
        <fullName evidence="3">Thioredoxin</fullName>
    </submittedName>
</protein>
<organism evidence="3 8">
    <name type="scientific">Streptococcus suis</name>
    <dbReference type="NCBI Taxonomy" id="1307"/>
    <lineage>
        <taxon>Bacteria</taxon>
        <taxon>Bacillati</taxon>
        <taxon>Bacillota</taxon>
        <taxon>Bacilli</taxon>
        <taxon>Lactobacillales</taxon>
        <taxon>Streptococcaceae</taxon>
        <taxon>Streptococcus</taxon>
    </lineage>
</organism>
<dbReference type="InterPro" id="IPR046698">
    <property type="entry name" value="PedC-like"/>
</dbReference>
<evidence type="ECO:0000313" key="6">
    <source>
        <dbReference type="Proteomes" id="UP000071533"/>
    </source>
</evidence>
<evidence type="ECO:0000313" key="3">
    <source>
        <dbReference type="EMBL" id="AUA18249.1"/>
    </source>
</evidence>
<evidence type="ECO:0000256" key="2">
    <source>
        <dbReference type="SAM" id="Phobius"/>
    </source>
</evidence>
<evidence type="ECO:0000313" key="5">
    <source>
        <dbReference type="EMBL" id="CYW22769.1"/>
    </source>
</evidence>
<dbReference type="Gene3D" id="3.40.30.10">
    <property type="entry name" value="Glutaredoxin"/>
    <property type="match status" value="1"/>
</dbReference>
<reference evidence="6 7" key="1">
    <citation type="submission" date="2016-02" db="EMBL/GenBank/DDBJ databases">
        <authorList>
            <consortium name="Pathogen Informatics"/>
        </authorList>
    </citation>
    <scope>NUCLEOTIDE SEQUENCE [LARGE SCALE GENOMIC DNA]</scope>
    <source>
        <strain evidence="4 6">LSS69</strain>
        <strain evidence="5 7">LSS99</strain>
    </source>
</reference>
<dbReference type="Proteomes" id="UP000071533">
    <property type="component" value="Unassembled WGS sequence"/>
</dbReference>
<dbReference type="Proteomes" id="UP000231863">
    <property type="component" value="Chromosome"/>
</dbReference>
<dbReference type="EMBL" id="FIHS01000018">
    <property type="protein sequence ID" value="CYV43835.1"/>
    <property type="molecule type" value="Genomic_DNA"/>
</dbReference>
<sequence>MKKNLLASSLVCTIVLTSLQGSVIQAETTGQADSSPVVTEVVQPTEEKEGTAPTSETEETAETTGSSSTVNEEVSQAVEISLEDYLETVAAFQKIDIGAVRAAFTEDNQEHLLYFGRGTCYYCRQFSPELKNLHQLTGGKIEYYDTAGEDFDDTAKEFLFKEVGIPGTPTILYIKNGQVLAGWVGGGISAQELYDYFYLGKTPPQLVAGEEQAPSATDEQAPVETALPTTQEVPQGEQASQDRQEAPKEQGSPQEVETAPKDTQPSQESQEASKNEADASLLELTEPNPSRVSAVRQVKPVLPTSPAQSAGTKILPKTGEASSEIGWPMGLLTLMLALVIQGLAIIHKEAE</sequence>
<dbReference type="InterPro" id="IPR036249">
    <property type="entry name" value="Thioredoxin-like_sf"/>
</dbReference>
<feature type="region of interest" description="Disordered" evidence="1">
    <location>
        <begin position="229"/>
        <end position="277"/>
    </location>
</feature>
<feature type="region of interest" description="Disordered" evidence="1">
    <location>
        <begin position="30"/>
        <end position="72"/>
    </location>
</feature>
<evidence type="ECO:0000313" key="4">
    <source>
        <dbReference type="EMBL" id="CYV43835.1"/>
    </source>
</evidence>